<dbReference type="SUPFAM" id="SSF47473">
    <property type="entry name" value="EF-hand"/>
    <property type="match status" value="1"/>
</dbReference>
<evidence type="ECO:0000313" key="4">
    <source>
        <dbReference type="Proteomes" id="UP000008866"/>
    </source>
</evidence>
<feature type="compositionally biased region" description="Polar residues" evidence="1">
    <location>
        <begin position="469"/>
        <end position="485"/>
    </location>
</feature>
<feature type="region of interest" description="Disordered" evidence="1">
    <location>
        <begin position="1"/>
        <end position="73"/>
    </location>
</feature>
<feature type="compositionally biased region" description="Polar residues" evidence="1">
    <location>
        <begin position="272"/>
        <end position="284"/>
    </location>
</feature>
<dbReference type="SMART" id="SM00027">
    <property type="entry name" value="EH"/>
    <property type="match status" value="1"/>
</dbReference>
<feature type="compositionally biased region" description="Polar residues" evidence="1">
    <location>
        <begin position="148"/>
        <end position="158"/>
    </location>
</feature>
<dbReference type="KEGG" id="abe:ARB_04385"/>
<dbReference type="CDD" id="cd00052">
    <property type="entry name" value="EH"/>
    <property type="match status" value="1"/>
</dbReference>
<dbReference type="RefSeq" id="XP_003017504.1">
    <property type="nucleotide sequence ID" value="XM_003017458.1"/>
</dbReference>
<feature type="compositionally biased region" description="Basic and acidic residues" evidence="1">
    <location>
        <begin position="297"/>
        <end position="309"/>
    </location>
</feature>
<protein>
    <recommendedName>
        <fullName evidence="2">EH domain-containing protein</fullName>
    </recommendedName>
</protein>
<feature type="region of interest" description="Disordered" evidence="1">
    <location>
        <begin position="86"/>
        <end position="158"/>
    </location>
</feature>
<name>D4AJD6_ARTBC</name>
<dbReference type="Proteomes" id="UP000008866">
    <property type="component" value="Unassembled WGS sequence"/>
</dbReference>
<dbReference type="Gene3D" id="1.10.238.10">
    <property type="entry name" value="EF-hand"/>
    <property type="match status" value="1"/>
</dbReference>
<sequence length="691" mass="74931">MASSPAAGHGSNSNSDNGDYRKKTTNTSAALQGATLAFASQTRQKQPRNSGSPERRIPEPRQPAGRAIHDGARRAALIADAAATHNRAGAGADEGDDEHLVSTGTGTAVKDRIQLFAHPTSSGGGGGGGGGGSTTGETRVPQLAESMETVTSAQNNDQTAYRKASINATIVTQPKIGPEYNTQRVAAKLAVDRSAAGSKARSGSPSRAASAATISSLRAREYQEFITHEAQRVPNSPATCEEVDICTIVMSSRRDKGNVPPDSDVTDAGQLSAAQNMPTQQKYGVNTPPPLPNRSVMTRDHSLSRKMDSEPDQGSHPPPPPLPRRDRTVTPPPALPPRSSTAPQGKEKPPPPAPRQSTTTASSTIDRPLTPRKPLPSLPYQNPRPNTLPHARASPLRSQHSGVSESALADAIAASTLASRRTPSPSKDHSSNSSNPPPLPPSRRSRSRSFLQVSHSGNRSDLPGRGDNNGKSTRTPSPNKTTTMKRTMRAPALPEPDFAAGEIHRSKEHGRKIIRTHPHKHREGDRKRWRDRVTAAERKRYEGVWAANKGLFVGVHEQVNIKDRSVILEETVSSMVVRDIWTRSRLPTQMLEQIWNIVSHHAYGLLSREEFVVGMWLIDQCLKGHKLPVKVSQSVWDSVRVHEQRLDEALGCSLQRIITKEKKAWTASRESIELSRRSNYFTPSKAGTHDH</sequence>
<feature type="compositionally biased region" description="Low complexity" evidence="1">
    <location>
        <begin position="404"/>
        <end position="425"/>
    </location>
</feature>
<organism evidence="3 4">
    <name type="scientific">Arthroderma benhamiae (strain ATCC MYA-4681 / CBS 112371)</name>
    <name type="common">Trichophyton mentagrophytes</name>
    <dbReference type="NCBI Taxonomy" id="663331"/>
    <lineage>
        <taxon>Eukaryota</taxon>
        <taxon>Fungi</taxon>
        <taxon>Dikarya</taxon>
        <taxon>Ascomycota</taxon>
        <taxon>Pezizomycotina</taxon>
        <taxon>Eurotiomycetes</taxon>
        <taxon>Eurotiomycetidae</taxon>
        <taxon>Onygenales</taxon>
        <taxon>Arthrodermataceae</taxon>
        <taxon>Trichophyton</taxon>
    </lineage>
</organism>
<feature type="domain" description="EH" evidence="2">
    <location>
        <begin position="537"/>
        <end position="642"/>
    </location>
</feature>
<feature type="region of interest" description="Disordered" evidence="1">
    <location>
        <begin position="252"/>
        <end position="493"/>
    </location>
</feature>
<dbReference type="OMA" id="IIRTHPH"/>
<dbReference type="GeneID" id="9524614"/>
<reference evidence="4" key="1">
    <citation type="journal article" date="2011" name="Genome Biol.">
        <title>Comparative and functional genomics provide insights into the pathogenicity of dermatophytic fungi.</title>
        <authorList>
            <person name="Burmester A."/>
            <person name="Shelest E."/>
            <person name="Gloeckner G."/>
            <person name="Heddergott C."/>
            <person name="Schindler S."/>
            <person name="Staib P."/>
            <person name="Heidel A."/>
            <person name="Felder M."/>
            <person name="Petzold A."/>
            <person name="Szafranski K."/>
            <person name="Feuermann M."/>
            <person name="Pedruzzi I."/>
            <person name="Priebe S."/>
            <person name="Groth M."/>
            <person name="Winkler R."/>
            <person name="Li W."/>
            <person name="Kniemeyer O."/>
            <person name="Schroeckh V."/>
            <person name="Hertweck C."/>
            <person name="Hube B."/>
            <person name="White T.C."/>
            <person name="Platzer M."/>
            <person name="Guthke R."/>
            <person name="Heitman J."/>
            <person name="Woestemeyer J."/>
            <person name="Zipfel P.F."/>
            <person name="Monod M."/>
            <person name="Brakhage A.A."/>
        </authorList>
    </citation>
    <scope>NUCLEOTIDE SEQUENCE [LARGE SCALE GENOMIC DNA]</scope>
    <source>
        <strain evidence="4">ATCC MYA-4681 / CBS 112371</strain>
    </source>
</reference>
<comment type="caution">
    <text evidence="3">The sequence shown here is derived from an EMBL/GenBank/DDBJ whole genome shotgun (WGS) entry which is preliminary data.</text>
</comment>
<dbReference type="eggNOG" id="KOG0998">
    <property type="taxonomic scope" value="Eukaryota"/>
</dbReference>
<feature type="compositionally biased region" description="Polar residues" evidence="1">
    <location>
        <begin position="450"/>
        <end position="459"/>
    </location>
</feature>
<dbReference type="InterPro" id="IPR000261">
    <property type="entry name" value="EH_dom"/>
</dbReference>
<feature type="compositionally biased region" description="Polar residues" evidence="1">
    <location>
        <begin position="38"/>
        <end position="52"/>
    </location>
</feature>
<dbReference type="AlphaFoldDB" id="D4AJD6"/>
<keyword evidence="4" id="KW-1185">Reference proteome</keyword>
<dbReference type="PROSITE" id="PS50031">
    <property type="entry name" value="EH"/>
    <property type="match status" value="1"/>
</dbReference>
<feature type="compositionally biased region" description="Gly residues" evidence="1">
    <location>
        <begin position="122"/>
        <end position="134"/>
    </location>
</feature>
<dbReference type="EMBL" id="ABSU01000001">
    <property type="protein sequence ID" value="EFE36859.1"/>
    <property type="molecule type" value="Genomic_DNA"/>
</dbReference>
<dbReference type="STRING" id="663331.D4AJD6"/>
<accession>D4AJD6</accession>
<evidence type="ECO:0000256" key="1">
    <source>
        <dbReference type="SAM" id="MobiDB-lite"/>
    </source>
</evidence>
<gene>
    <name evidence="3" type="ORF">ARB_04385</name>
</gene>
<proteinExistence type="predicted"/>
<dbReference type="HOGENOM" id="CLU_432738_0_0_1"/>
<dbReference type="Pfam" id="PF12763">
    <property type="entry name" value="EH"/>
    <property type="match status" value="1"/>
</dbReference>
<evidence type="ECO:0000259" key="2">
    <source>
        <dbReference type="PROSITE" id="PS50031"/>
    </source>
</evidence>
<dbReference type="InterPro" id="IPR011992">
    <property type="entry name" value="EF-hand-dom_pair"/>
</dbReference>
<evidence type="ECO:0000313" key="3">
    <source>
        <dbReference type="EMBL" id="EFE36859.1"/>
    </source>
</evidence>
<feature type="compositionally biased region" description="Polar residues" evidence="1">
    <location>
        <begin position="355"/>
        <end position="365"/>
    </location>
</feature>